<proteinExistence type="predicted"/>
<keyword evidence="3 6" id="KW-0812">Transmembrane</keyword>
<evidence type="ECO:0000256" key="3">
    <source>
        <dbReference type="ARBA" id="ARBA00022692"/>
    </source>
</evidence>
<dbReference type="Pfam" id="PF09678">
    <property type="entry name" value="Caa3_CtaG"/>
    <property type="match status" value="1"/>
</dbReference>
<comment type="caution">
    <text evidence="7">The sequence shown here is derived from an EMBL/GenBank/DDBJ whole genome shotgun (WGS) entry which is preliminary data.</text>
</comment>
<feature type="transmembrane region" description="Helical" evidence="6">
    <location>
        <begin position="50"/>
        <end position="69"/>
    </location>
</feature>
<dbReference type="RefSeq" id="WP_213410751.1">
    <property type="nucleotide sequence ID" value="NZ_BOVK01000013.1"/>
</dbReference>
<dbReference type="EMBL" id="BOVK01000013">
    <property type="protein sequence ID" value="GIQ68137.1"/>
    <property type="molecule type" value="Genomic_DNA"/>
</dbReference>
<keyword evidence="8" id="KW-1185">Reference proteome</keyword>
<evidence type="ECO:0000256" key="5">
    <source>
        <dbReference type="ARBA" id="ARBA00023136"/>
    </source>
</evidence>
<comment type="subcellular location">
    <subcellularLocation>
        <location evidence="1">Cell membrane</location>
        <topology evidence="1">Multi-pass membrane protein</topology>
    </subcellularLocation>
</comment>
<name>A0A8J4M1S2_9BACL</name>
<evidence type="ECO:0000256" key="1">
    <source>
        <dbReference type="ARBA" id="ARBA00004651"/>
    </source>
</evidence>
<sequence length="281" mass="30528">MHVGHEPLQAASDWHWGALVIGICLVSIVLYITAMYISGLRGKPVPLYRLALWSAAMLSAAVSLAGPLAEKAHADFAAHMLAHLLLGMVAPLLAALAAPFSLLYRTISTNAARKLACTLKSRPLRILGDPLLASFLHVGGLWGLYATPVYEAMHHNLLLHLFIHAHFFIAGYLYTVAIIPIDPTPHRTRFAYRAAVLLLASAGHSILAKHLYAHPPKGVPLDQATAGSQLMYYGGDAVGAAMIILFCYQWYRAARPRHVAPPSQSAGSNKRRCMLTHQLPD</sequence>
<feature type="transmembrane region" description="Helical" evidence="6">
    <location>
        <begin position="232"/>
        <end position="251"/>
    </location>
</feature>
<protein>
    <submittedName>
        <fullName evidence="7">Membrane protein</fullName>
    </submittedName>
</protein>
<evidence type="ECO:0000313" key="8">
    <source>
        <dbReference type="Proteomes" id="UP000677918"/>
    </source>
</evidence>
<reference evidence="7" key="1">
    <citation type="submission" date="2021-04" db="EMBL/GenBank/DDBJ databases">
        <title>Draft genome sequence of Xylanibacillus composti strain K13.</title>
        <authorList>
            <person name="Uke A."/>
            <person name="Chhe C."/>
            <person name="Baramee S."/>
            <person name="Kosugi A."/>
        </authorList>
    </citation>
    <scope>NUCLEOTIDE SEQUENCE</scope>
    <source>
        <strain evidence="7">K13</strain>
    </source>
</reference>
<dbReference type="GO" id="GO:0005886">
    <property type="term" value="C:plasma membrane"/>
    <property type="evidence" value="ECO:0007669"/>
    <property type="project" value="UniProtKB-SubCell"/>
</dbReference>
<organism evidence="7 8">
    <name type="scientific">Xylanibacillus composti</name>
    <dbReference type="NCBI Taxonomy" id="1572762"/>
    <lineage>
        <taxon>Bacteria</taxon>
        <taxon>Bacillati</taxon>
        <taxon>Bacillota</taxon>
        <taxon>Bacilli</taxon>
        <taxon>Bacillales</taxon>
        <taxon>Paenibacillaceae</taxon>
        <taxon>Xylanibacillus</taxon>
    </lineage>
</organism>
<evidence type="ECO:0000256" key="6">
    <source>
        <dbReference type="SAM" id="Phobius"/>
    </source>
</evidence>
<feature type="transmembrane region" description="Helical" evidence="6">
    <location>
        <begin position="124"/>
        <end position="145"/>
    </location>
</feature>
<dbReference type="Proteomes" id="UP000677918">
    <property type="component" value="Unassembled WGS sequence"/>
</dbReference>
<gene>
    <name evidence="7" type="ORF">XYCOK13_09610</name>
</gene>
<keyword evidence="2" id="KW-1003">Cell membrane</keyword>
<keyword evidence="4 6" id="KW-1133">Transmembrane helix</keyword>
<feature type="transmembrane region" description="Helical" evidence="6">
    <location>
        <begin position="190"/>
        <end position="212"/>
    </location>
</feature>
<dbReference type="InterPro" id="IPR019108">
    <property type="entry name" value="Caa3_assmbl_CtaG-rel"/>
</dbReference>
<feature type="transmembrane region" description="Helical" evidence="6">
    <location>
        <begin position="16"/>
        <end position="38"/>
    </location>
</feature>
<accession>A0A8J4M1S2</accession>
<evidence type="ECO:0000256" key="4">
    <source>
        <dbReference type="ARBA" id="ARBA00022989"/>
    </source>
</evidence>
<dbReference type="AlphaFoldDB" id="A0A8J4M1S2"/>
<evidence type="ECO:0000256" key="2">
    <source>
        <dbReference type="ARBA" id="ARBA00022475"/>
    </source>
</evidence>
<feature type="transmembrane region" description="Helical" evidence="6">
    <location>
        <begin position="81"/>
        <end position="104"/>
    </location>
</feature>
<keyword evidence="5 6" id="KW-0472">Membrane</keyword>
<feature type="transmembrane region" description="Helical" evidence="6">
    <location>
        <begin position="157"/>
        <end position="178"/>
    </location>
</feature>
<evidence type="ECO:0000313" key="7">
    <source>
        <dbReference type="EMBL" id="GIQ68137.1"/>
    </source>
</evidence>